<dbReference type="Gene3D" id="3.90.180.10">
    <property type="entry name" value="Medium-chain alcohol dehydrogenases, catalytic domain"/>
    <property type="match status" value="1"/>
</dbReference>
<dbReference type="InterPro" id="IPR011032">
    <property type="entry name" value="GroES-like_sf"/>
</dbReference>
<evidence type="ECO:0000256" key="1">
    <source>
        <dbReference type="ARBA" id="ARBA00023002"/>
    </source>
</evidence>
<dbReference type="SUPFAM" id="SSF50129">
    <property type="entry name" value="GroES-like"/>
    <property type="match status" value="1"/>
</dbReference>
<evidence type="ECO:0000313" key="3">
    <source>
        <dbReference type="EMBL" id="MFD0886129.1"/>
    </source>
</evidence>
<dbReference type="Pfam" id="PF00107">
    <property type="entry name" value="ADH_zinc_N"/>
    <property type="match status" value="1"/>
</dbReference>
<dbReference type="CDD" id="cd05288">
    <property type="entry name" value="PGDH"/>
    <property type="match status" value="1"/>
</dbReference>
<reference evidence="4" key="1">
    <citation type="journal article" date="2019" name="Int. J. Syst. Evol. Microbiol.">
        <title>The Global Catalogue of Microorganisms (GCM) 10K type strain sequencing project: providing services to taxonomists for standard genome sequencing and annotation.</title>
        <authorList>
            <consortium name="The Broad Institute Genomics Platform"/>
            <consortium name="The Broad Institute Genome Sequencing Center for Infectious Disease"/>
            <person name="Wu L."/>
            <person name="Ma J."/>
        </authorList>
    </citation>
    <scope>NUCLEOTIDE SEQUENCE [LARGE SCALE GENOMIC DNA]</scope>
    <source>
        <strain evidence="4">CCUG 62974</strain>
    </source>
</reference>
<feature type="domain" description="Enoyl reductase (ER)" evidence="2">
    <location>
        <begin position="13"/>
        <end position="310"/>
    </location>
</feature>
<name>A0ABW3DQP1_9ACTN</name>
<comment type="caution">
    <text evidence="3">The sequence shown here is derived from an EMBL/GenBank/DDBJ whole genome shotgun (WGS) entry which is preliminary data.</text>
</comment>
<dbReference type="InterPro" id="IPR045010">
    <property type="entry name" value="MDR_fam"/>
</dbReference>
<keyword evidence="4" id="KW-1185">Reference proteome</keyword>
<dbReference type="InterPro" id="IPR013149">
    <property type="entry name" value="ADH-like_C"/>
</dbReference>
<dbReference type="PANTHER" id="PTHR43205">
    <property type="entry name" value="PROSTAGLANDIN REDUCTASE"/>
    <property type="match status" value="1"/>
</dbReference>
<gene>
    <name evidence="3" type="ORF">ACFQ08_16415</name>
</gene>
<dbReference type="PANTHER" id="PTHR43205:SF7">
    <property type="entry name" value="PROSTAGLANDIN REDUCTASE 1"/>
    <property type="match status" value="1"/>
</dbReference>
<dbReference type="SMART" id="SM00829">
    <property type="entry name" value="PKS_ER"/>
    <property type="match status" value="1"/>
</dbReference>
<dbReference type="EMBL" id="JBHTHX010000524">
    <property type="protein sequence ID" value="MFD0886129.1"/>
    <property type="molecule type" value="Genomic_DNA"/>
</dbReference>
<dbReference type="Pfam" id="PF16884">
    <property type="entry name" value="ADH_N_2"/>
    <property type="match status" value="1"/>
</dbReference>
<protein>
    <submittedName>
        <fullName evidence="3">Zinc-binding dehydrogenase</fullName>
    </submittedName>
</protein>
<keyword evidence="1" id="KW-0560">Oxidoreductase</keyword>
<accession>A0ABW3DQP1</accession>
<evidence type="ECO:0000313" key="4">
    <source>
        <dbReference type="Proteomes" id="UP001597024"/>
    </source>
</evidence>
<evidence type="ECO:0000259" key="2">
    <source>
        <dbReference type="SMART" id="SM00829"/>
    </source>
</evidence>
<dbReference type="SUPFAM" id="SSF51735">
    <property type="entry name" value="NAD(P)-binding Rossmann-fold domains"/>
    <property type="match status" value="1"/>
</dbReference>
<dbReference type="InterPro" id="IPR041694">
    <property type="entry name" value="ADH_N_2"/>
</dbReference>
<dbReference type="Proteomes" id="UP001597024">
    <property type="component" value="Unassembled WGS sequence"/>
</dbReference>
<dbReference type="InterPro" id="IPR036291">
    <property type="entry name" value="NAD(P)-bd_dom_sf"/>
</dbReference>
<proteinExistence type="predicted"/>
<organism evidence="3 4">
    <name type="scientific">Streptosporangium algeriense</name>
    <dbReference type="NCBI Taxonomy" id="1682748"/>
    <lineage>
        <taxon>Bacteria</taxon>
        <taxon>Bacillati</taxon>
        <taxon>Actinomycetota</taxon>
        <taxon>Actinomycetes</taxon>
        <taxon>Streptosporangiales</taxon>
        <taxon>Streptosporangiaceae</taxon>
        <taxon>Streptosporangium</taxon>
    </lineage>
</organism>
<sequence length="312" mass="32199">MMRTREVHLAAKGRLEIVEAVLETPGPGQVLVRNRMIGLRAAMGLLLTGGAPGMPAYQAGKALWGPAVGEVVAGELPPGTLVAHPLGWREHAVLDTARVRVLPAGVDPVLGLAQAELAHAALTTAELSAGETVFVSSAAGSIGSVVGTLARRLGSGRVVGSASAGKLSWLTGQAGFDAAFDRAEADLVTALHRAAPEGVDVYLDLTGGAQTQAVIEVANPGARIMAIGTLDSHRNQAEIDLTTLITKRITLRGFTLRDHPTALKRAEREIGAWSRRGLLAVPHTAFHGLEQAGAALAGLLDGAHTGTVVVKL</sequence>
<dbReference type="InterPro" id="IPR020843">
    <property type="entry name" value="ER"/>
</dbReference>
<dbReference type="Gene3D" id="3.40.50.720">
    <property type="entry name" value="NAD(P)-binding Rossmann-like Domain"/>
    <property type="match status" value="1"/>
</dbReference>